<evidence type="ECO:0000313" key="2">
    <source>
        <dbReference type="EMBL" id="MDT0574951.1"/>
    </source>
</evidence>
<dbReference type="RefSeq" id="WP_311339507.1">
    <property type="nucleotide sequence ID" value="NZ_JAVRHS010000001.1"/>
</dbReference>
<organism evidence="2 3">
    <name type="scientific">Croceicoccus esteveae</name>
    <dbReference type="NCBI Taxonomy" id="3075597"/>
    <lineage>
        <taxon>Bacteria</taxon>
        <taxon>Pseudomonadati</taxon>
        <taxon>Pseudomonadota</taxon>
        <taxon>Alphaproteobacteria</taxon>
        <taxon>Sphingomonadales</taxon>
        <taxon>Erythrobacteraceae</taxon>
        <taxon>Croceicoccus</taxon>
    </lineage>
</organism>
<evidence type="ECO:0000259" key="1">
    <source>
        <dbReference type="Pfam" id="PF07238"/>
    </source>
</evidence>
<reference evidence="2 3" key="1">
    <citation type="submission" date="2023-09" db="EMBL/GenBank/DDBJ databases">
        <authorList>
            <person name="Rey-Velasco X."/>
        </authorList>
    </citation>
    <scope>NUCLEOTIDE SEQUENCE [LARGE SCALE GENOMIC DNA]</scope>
    <source>
        <strain evidence="2 3">F390</strain>
    </source>
</reference>
<dbReference type="EMBL" id="JAVRHS010000001">
    <property type="protein sequence ID" value="MDT0574951.1"/>
    <property type="molecule type" value="Genomic_DNA"/>
</dbReference>
<accession>A0ABU2ZF20</accession>
<gene>
    <name evidence="2" type="ORF">RM533_01990</name>
</gene>
<keyword evidence="3" id="KW-1185">Reference proteome</keyword>
<proteinExistence type="predicted"/>
<dbReference type="SUPFAM" id="SSF141371">
    <property type="entry name" value="PilZ domain-like"/>
    <property type="match status" value="1"/>
</dbReference>
<protein>
    <submittedName>
        <fullName evidence="2">PilZ domain-containing protein</fullName>
    </submittedName>
</protein>
<dbReference type="InterPro" id="IPR009875">
    <property type="entry name" value="PilZ_domain"/>
</dbReference>
<dbReference type="Proteomes" id="UP001259803">
    <property type="component" value="Unassembled WGS sequence"/>
</dbReference>
<name>A0ABU2ZF20_9SPHN</name>
<sequence>MTERAMERKPVNATCKYRFGGGMALPVTLADLTTNGCRLLAVPRLMRREEVVTLRIGNVGPIEATVRWVHQGNAAGLEFTKPLHPAVYSDMMERLGT</sequence>
<evidence type="ECO:0000313" key="3">
    <source>
        <dbReference type="Proteomes" id="UP001259803"/>
    </source>
</evidence>
<feature type="domain" description="PilZ" evidence="1">
    <location>
        <begin position="4"/>
        <end position="83"/>
    </location>
</feature>
<comment type="caution">
    <text evidence="2">The sequence shown here is derived from an EMBL/GenBank/DDBJ whole genome shotgun (WGS) entry which is preliminary data.</text>
</comment>
<dbReference type="Pfam" id="PF07238">
    <property type="entry name" value="PilZ"/>
    <property type="match status" value="1"/>
</dbReference>